<dbReference type="PANTHER" id="PTHR12740">
    <property type="entry name" value="JNK1/MAPK8-ASSOCIATED MEMBRANE PROTEIN"/>
    <property type="match status" value="1"/>
</dbReference>
<dbReference type="InterPro" id="IPR008485">
    <property type="entry name" value="JAMP"/>
</dbReference>
<evidence type="ECO:0000256" key="1">
    <source>
        <dbReference type="SAM" id="Phobius"/>
    </source>
</evidence>
<keyword evidence="1" id="KW-1133">Transmembrane helix</keyword>
<dbReference type="GO" id="GO:0016020">
    <property type="term" value="C:membrane"/>
    <property type="evidence" value="ECO:0007669"/>
    <property type="project" value="InterPro"/>
</dbReference>
<keyword evidence="1" id="KW-0472">Membrane</keyword>
<name>A0A7E4UVH8_PANRE</name>
<keyword evidence="2" id="KW-1185">Reference proteome</keyword>
<dbReference type="GO" id="GO:0031625">
    <property type="term" value="F:ubiquitin protein ligase binding"/>
    <property type="evidence" value="ECO:0007669"/>
    <property type="project" value="TreeGrafter"/>
</dbReference>
<dbReference type="GO" id="GO:0006986">
    <property type="term" value="P:response to unfolded protein"/>
    <property type="evidence" value="ECO:0007669"/>
    <property type="project" value="InterPro"/>
</dbReference>
<dbReference type="Proteomes" id="UP000492821">
    <property type="component" value="Unassembled WGS sequence"/>
</dbReference>
<feature type="transmembrane region" description="Helical" evidence="1">
    <location>
        <begin position="275"/>
        <end position="296"/>
    </location>
</feature>
<feature type="transmembrane region" description="Helical" evidence="1">
    <location>
        <begin position="105"/>
        <end position="129"/>
    </location>
</feature>
<feature type="transmembrane region" description="Helical" evidence="1">
    <location>
        <begin position="308"/>
        <end position="331"/>
    </location>
</feature>
<reference evidence="2" key="1">
    <citation type="journal article" date="2013" name="Genetics">
        <title>The draft genome and transcriptome of Panagrellus redivivus are shaped by the harsh demands of a free-living lifestyle.</title>
        <authorList>
            <person name="Srinivasan J."/>
            <person name="Dillman A.R."/>
            <person name="Macchietto M.G."/>
            <person name="Heikkinen L."/>
            <person name="Lakso M."/>
            <person name="Fracchia K.M."/>
            <person name="Antoshechkin I."/>
            <person name="Mortazavi A."/>
            <person name="Wong G."/>
            <person name="Sternberg P.W."/>
        </authorList>
    </citation>
    <scope>NUCLEOTIDE SEQUENCE [LARGE SCALE GENOMIC DNA]</scope>
    <source>
        <strain evidence="2">MT8872</strain>
    </source>
</reference>
<reference evidence="3" key="2">
    <citation type="submission" date="2020-10" db="UniProtKB">
        <authorList>
            <consortium name="WormBaseParasite"/>
        </authorList>
    </citation>
    <scope>IDENTIFICATION</scope>
</reference>
<dbReference type="PANTHER" id="PTHR12740:SF4">
    <property type="entry name" value="JNK1_MAPK8-ASSOCIATED MEMBRANE PROTEIN"/>
    <property type="match status" value="1"/>
</dbReference>
<dbReference type="Pfam" id="PF05571">
    <property type="entry name" value="JAMP"/>
    <property type="match status" value="1"/>
</dbReference>
<feature type="transmembrane region" description="Helical" evidence="1">
    <location>
        <begin position="235"/>
        <end position="254"/>
    </location>
</feature>
<feature type="transmembrane region" description="Helical" evidence="1">
    <location>
        <begin position="72"/>
        <end position="93"/>
    </location>
</feature>
<dbReference type="GO" id="GO:0036503">
    <property type="term" value="P:ERAD pathway"/>
    <property type="evidence" value="ECO:0007669"/>
    <property type="project" value="TreeGrafter"/>
</dbReference>
<accession>A0A7E4UVH8</accession>
<feature type="transmembrane region" description="Helical" evidence="1">
    <location>
        <begin position="178"/>
        <end position="199"/>
    </location>
</feature>
<dbReference type="WBParaSite" id="Pan_g13330.t1">
    <property type="protein sequence ID" value="Pan_g13330.t1"/>
    <property type="gene ID" value="Pan_g13330"/>
</dbReference>
<keyword evidence="1" id="KW-0812">Transmembrane</keyword>
<evidence type="ECO:0000313" key="2">
    <source>
        <dbReference type="Proteomes" id="UP000492821"/>
    </source>
</evidence>
<feature type="transmembrane region" description="Helical" evidence="1">
    <location>
        <begin position="211"/>
        <end position="229"/>
    </location>
</feature>
<organism evidence="2 3">
    <name type="scientific">Panagrellus redivivus</name>
    <name type="common">Microworm</name>
    <dbReference type="NCBI Taxonomy" id="6233"/>
    <lineage>
        <taxon>Eukaryota</taxon>
        <taxon>Metazoa</taxon>
        <taxon>Ecdysozoa</taxon>
        <taxon>Nematoda</taxon>
        <taxon>Chromadorea</taxon>
        <taxon>Rhabditida</taxon>
        <taxon>Tylenchina</taxon>
        <taxon>Panagrolaimomorpha</taxon>
        <taxon>Panagrolaimoidea</taxon>
        <taxon>Panagrolaimidae</taxon>
        <taxon>Panagrellus</taxon>
    </lineage>
</organism>
<evidence type="ECO:0000313" key="3">
    <source>
        <dbReference type="WBParaSite" id="Pan_g13330.t1"/>
    </source>
</evidence>
<proteinExistence type="predicted"/>
<protein>
    <submittedName>
        <fullName evidence="3">JNK1/MAPK8-associated membrane protein</fullName>
    </submittedName>
</protein>
<dbReference type="AlphaFoldDB" id="A0A7E4UVH8"/>
<sequence>MPWEQFASSSDTCPGFCGKVRLPALDNASTSTDLLSEDGRLYSDCGACPWGTKAVNSLYCEPCTEGLRPYDFAFIVFHALFPLLINVIVIKSSAIVGRNLKIPRIWIVAQILCGFLESTLSVVLVLFIYEPFGTLTIHSCQNHELYQWYSMWYNPVINYTRTLRCTSEIVYPLYSLPFAILFMNLVTLAILRSLLYVFASYFATPKLPSKPFYGVMWTLPIITIFHAAFSGFIYYAFPYVLLAMSLSLNVFHFASVGRKTIVGFLKTMVQDPEHFITYTLHLVLFGFALYSVMLSMPGFEHAIPKTGALVLILGLLPLPSAYYVLGIRLTVPESRGVQRFRF</sequence>